<feature type="compositionally biased region" description="Polar residues" evidence="5">
    <location>
        <begin position="1161"/>
        <end position="1174"/>
    </location>
</feature>
<reference evidence="8" key="1">
    <citation type="journal article" date="2017" name="Nat. Commun.">
        <title>The asparagus genome sheds light on the origin and evolution of a young Y chromosome.</title>
        <authorList>
            <person name="Harkess A."/>
            <person name="Zhou J."/>
            <person name="Xu C."/>
            <person name="Bowers J.E."/>
            <person name="Van der Hulst R."/>
            <person name="Ayyampalayam S."/>
            <person name="Mercati F."/>
            <person name="Riccardi P."/>
            <person name="McKain M.R."/>
            <person name="Kakrana A."/>
            <person name="Tang H."/>
            <person name="Ray J."/>
            <person name="Groenendijk J."/>
            <person name="Arikit S."/>
            <person name="Mathioni S.M."/>
            <person name="Nakano M."/>
            <person name="Shan H."/>
            <person name="Telgmann-Rauber A."/>
            <person name="Kanno A."/>
            <person name="Yue Z."/>
            <person name="Chen H."/>
            <person name="Li W."/>
            <person name="Chen Y."/>
            <person name="Xu X."/>
            <person name="Zhang Y."/>
            <person name="Luo S."/>
            <person name="Chen H."/>
            <person name="Gao J."/>
            <person name="Mao Z."/>
            <person name="Pires J.C."/>
            <person name="Luo M."/>
            <person name="Kudrna D."/>
            <person name="Wing R.A."/>
            <person name="Meyers B.C."/>
            <person name="Yi K."/>
            <person name="Kong H."/>
            <person name="Lavrijsen P."/>
            <person name="Sunseri F."/>
            <person name="Falavigna A."/>
            <person name="Ye Y."/>
            <person name="Leebens-Mack J.H."/>
            <person name="Chen G."/>
        </authorList>
    </citation>
    <scope>NUCLEOTIDE SEQUENCE [LARGE SCALE GENOMIC DNA]</scope>
    <source>
        <strain evidence="8">cv. DH0086</strain>
    </source>
</reference>
<evidence type="ECO:0000256" key="4">
    <source>
        <dbReference type="ARBA" id="ARBA00023242"/>
    </source>
</evidence>
<evidence type="ECO:0000313" key="7">
    <source>
        <dbReference type="EMBL" id="ONK76080.1"/>
    </source>
</evidence>
<feature type="compositionally biased region" description="Basic and acidic residues" evidence="5">
    <location>
        <begin position="710"/>
        <end position="732"/>
    </location>
</feature>
<keyword evidence="3" id="KW-0507">mRNA processing</keyword>
<feature type="compositionally biased region" description="Basic and acidic residues" evidence="5">
    <location>
        <begin position="1059"/>
        <end position="1071"/>
    </location>
</feature>
<dbReference type="PANTHER" id="PTHR36884">
    <property type="entry name" value="FIP1[III]-LIKE PROTEIN"/>
    <property type="match status" value="1"/>
</dbReference>
<accession>A0A5P1FHL4</accession>
<dbReference type="OMA" id="TGHHDIS"/>
<evidence type="ECO:0000313" key="8">
    <source>
        <dbReference type="Proteomes" id="UP000243459"/>
    </source>
</evidence>
<comment type="similarity">
    <text evidence="2">Belongs to the FIP1 family.</text>
</comment>
<dbReference type="InterPro" id="IPR044976">
    <property type="entry name" value="FIPS5/FIPS3-like"/>
</dbReference>
<feature type="compositionally biased region" description="Basic and acidic residues" evidence="5">
    <location>
        <begin position="1109"/>
        <end position="1122"/>
    </location>
</feature>
<evidence type="ECO:0000256" key="5">
    <source>
        <dbReference type="SAM" id="MobiDB-lite"/>
    </source>
</evidence>
<feature type="compositionally biased region" description="Basic and acidic residues" evidence="5">
    <location>
        <begin position="516"/>
        <end position="527"/>
    </location>
</feature>
<feature type="compositionally biased region" description="Basic and acidic residues" evidence="5">
    <location>
        <begin position="1197"/>
        <end position="1251"/>
    </location>
</feature>
<evidence type="ECO:0000256" key="2">
    <source>
        <dbReference type="ARBA" id="ARBA00007459"/>
    </source>
</evidence>
<feature type="compositionally biased region" description="Basic and acidic residues" evidence="5">
    <location>
        <begin position="1137"/>
        <end position="1160"/>
    </location>
</feature>
<dbReference type="GO" id="GO:0006397">
    <property type="term" value="P:mRNA processing"/>
    <property type="evidence" value="ECO:0007669"/>
    <property type="project" value="UniProtKB-KW"/>
</dbReference>
<protein>
    <recommendedName>
        <fullName evidence="6">Pre-mRNA polyadenylation factor Fip1 domain-containing protein</fullName>
    </recommendedName>
</protein>
<sequence length="1260" mass="141197">MNDDDDFGGLYADILLPLPSAPTTLSLTGGDHTSTKNPSPGQPLDALAPFADDDPKDDLVPDNWSDDDQVPVAKFKEKVGPGVSTEGGGARVFGSPANVTAEVRKDEGARVFVEEKMENGDLGQEPTIPGLSAVPLSSNGSLRISNADDWDSDSDDDLQIVLNDNRHMPMGNEMNEENDDGEEDLVIVTDEHHQAAEEQDWGEGELQLATDGDTKGASEAATANGAVGSVSAGPRIGHRNQAFHPQHNTMFKYIRPGTAAPGAPTVGPPGQIRPPTMDFIGGRGRGDWRPAGRTGFLGGPKGFHSGFRPGLSNNSSRAFGGGLDFTLPSYKTIFEVDIESFEEKPWRHPGVDISIYFNFDLDEDKWKEYSKQLDQLRLESTMRSKIHVYESGRSEHEFDPDLPPELAAAAGHHDISADNTKHGKLDLGHTDLHVQGRGLPCIQAPFPPGRAIPVEIGCGERLPSIDTRPPRARDADAVIEIMLQGCKEDSIVHDSAIEKSEKDMCGEELAGVNNADGDRRNGSESYDRFAQSFGGHCGERGSRRLQNESEDNSIPLPPESPLRHKSGSRLRSPLSPSRSFGTHRAARLAEGPSHGRHSSASGDRSTDSIPIQSAQNKKHDKCQKGRPTSSMEADQTPKFSLAMAADTAGDLSIGQKDGEHDDMLALGDSIEVEEEETSDIRISGETLGEDNIGHSSKKQKRSSRVDQTAVEDHAAADDDLKVTRSDNSRAKYESSNQKRRRIADEEIQGGRSKRDGDMRRHHEEENPFYQRDDYGREGRHEMGRRPMDLGGRGAMYNSYSHIDWDSYAVHPIRDRSERFERPREVGGSFWQRREEDTHRRRLENKDIRWEYTEEAGSRNRNKVRVSDRINKDNDTHFTRRLDDGDWRGHNRGGLRLRENDDVNRRDNVDDRLYLRRERTEKEDSLHGYRAREDSSRRKREKDGKPEHRRREDGTQRRNKAEDRHSSRRQREREDRQQLKHSHEDSLHREREEGRGISSSGRAIENKPLSGCGRNKGSSKLLASDKDYQHKDRKQHAEQSKREDQAEEENDSHSNGLEDIPVREKHHNEERSLSSYSQCPSSSDKLQISREKHKDTEGNMQNPAVRGKRKHEDQSAHHDKDSSKGINEQGGGLASDDESQHESKRGRSKIERWASPKERDYSATNNVQLSSSSITKEVEKVTASDIVPIDELPISEGNDDKSGEDLDQHLDTVEKLKRQSERFKLPMLGDKDVASLRGERPKNDTQLKPERPPRKRKWTSS</sequence>
<feature type="domain" description="Pre-mRNA polyadenylation factor Fip1" evidence="6">
    <location>
        <begin position="335"/>
        <end position="377"/>
    </location>
</feature>
<feature type="region of interest" description="Disordered" evidence="5">
    <location>
        <begin position="510"/>
        <end position="786"/>
    </location>
</feature>
<dbReference type="GO" id="GO:0016607">
    <property type="term" value="C:nuclear speck"/>
    <property type="evidence" value="ECO:0007669"/>
    <property type="project" value="TreeGrafter"/>
</dbReference>
<comment type="subcellular location">
    <subcellularLocation>
        <location evidence="1">Nucleus</location>
    </subcellularLocation>
</comment>
<dbReference type="Pfam" id="PF05182">
    <property type="entry name" value="Fip1"/>
    <property type="match status" value="1"/>
</dbReference>
<feature type="compositionally biased region" description="Low complexity" evidence="5">
    <location>
        <begin position="569"/>
        <end position="579"/>
    </location>
</feature>
<feature type="compositionally biased region" description="Basic and acidic residues" evidence="5">
    <location>
        <begin position="1086"/>
        <end position="1096"/>
    </location>
</feature>
<feature type="compositionally biased region" description="Polar residues" evidence="5">
    <location>
        <begin position="598"/>
        <end position="615"/>
    </location>
</feature>
<feature type="compositionally biased region" description="Basic and acidic residues" evidence="5">
    <location>
        <begin position="920"/>
        <end position="994"/>
    </location>
</feature>
<feature type="region of interest" description="Disordered" evidence="5">
    <location>
        <begin position="874"/>
        <end position="893"/>
    </location>
</feature>
<feature type="compositionally biased region" description="Basic and acidic residues" evidence="5">
    <location>
        <begin position="537"/>
        <end position="547"/>
    </location>
</feature>
<feature type="compositionally biased region" description="Basic and acidic residues" evidence="5">
    <location>
        <begin position="874"/>
        <end position="888"/>
    </location>
</feature>
<dbReference type="EMBL" id="CM007383">
    <property type="protein sequence ID" value="ONK76080.1"/>
    <property type="molecule type" value="Genomic_DNA"/>
</dbReference>
<feature type="compositionally biased region" description="Basic and acidic residues" evidence="5">
    <location>
        <begin position="752"/>
        <end position="786"/>
    </location>
</feature>
<dbReference type="AlphaFoldDB" id="A0A5P1FHL4"/>
<keyword evidence="4" id="KW-0539">Nucleus</keyword>
<evidence type="ECO:0000259" key="6">
    <source>
        <dbReference type="Pfam" id="PF05182"/>
    </source>
</evidence>
<dbReference type="Gramene" id="ONK76080">
    <property type="protein sequence ID" value="ONK76080"/>
    <property type="gene ID" value="A4U43_C03F23670"/>
</dbReference>
<evidence type="ECO:0000256" key="3">
    <source>
        <dbReference type="ARBA" id="ARBA00022664"/>
    </source>
</evidence>
<feature type="region of interest" description="Disordered" evidence="5">
    <location>
        <begin position="21"/>
        <end position="68"/>
    </location>
</feature>
<feature type="compositionally biased region" description="Basic and acidic residues" evidence="5">
    <location>
        <begin position="1022"/>
        <end position="1043"/>
    </location>
</feature>
<feature type="region of interest" description="Disordered" evidence="5">
    <location>
        <begin position="920"/>
        <end position="1260"/>
    </location>
</feature>
<keyword evidence="8" id="KW-1185">Reference proteome</keyword>
<gene>
    <name evidence="7" type="ORF">A4U43_C03F23670</name>
</gene>
<evidence type="ECO:0000256" key="1">
    <source>
        <dbReference type="ARBA" id="ARBA00004123"/>
    </source>
</evidence>
<organism evidence="7 8">
    <name type="scientific">Asparagus officinalis</name>
    <name type="common">Garden asparagus</name>
    <dbReference type="NCBI Taxonomy" id="4686"/>
    <lineage>
        <taxon>Eukaryota</taxon>
        <taxon>Viridiplantae</taxon>
        <taxon>Streptophyta</taxon>
        <taxon>Embryophyta</taxon>
        <taxon>Tracheophyta</taxon>
        <taxon>Spermatophyta</taxon>
        <taxon>Magnoliopsida</taxon>
        <taxon>Liliopsida</taxon>
        <taxon>Asparagales</taxon>
        <taxon>Asparagaceae</taxon>
        <taxon>Asparagoideae</taxon>
        <taxon>Asparagus</taxon>
    </lineage>
</organism>
<feature type="compositionally biased region" description="Low complexity" evidence="5">
    <location>
        <begin position="1072"/>
        <end position="1082"/>
    </location>
</feature>
<name>A0A5P1FHL4_ASPOF</name>
<dbReference type="OrthoDB" id="1917198at2759"/>
<dbReference type="GO" id="GO:0003723">
    <property type="term" value="F:RNA binding"/>
    <property type="evidence" value="ECO:0007669"/>
    <property type="project" value="TreeGrafter"/>
</dbReference>
<dbReference type="PANTHER" id="PTHR36884:SF1">
    <property type="entry name" value="FIP1[V]-LIKE PROTEIN"/>
    <property type="match status" value="1"/>
</dbReference>
<dbReference type="Proteomes" id="UP000243459">
    <property type="component" value="Chromosome 3"/>
</dbReference>
<dbReference type="InterPro" id="IPR007854">
    <property type="entry name" value="Fip1_dom"/>
</dbReference>
<proteinExistence type="inferred from homology"/>